<dbReference type="InterPro" id="IPR013128">
    <property type="entry name" value="Peptidase_C1A"/>
</dbReference>
<dbReference type="InterPro" id="IPR025660">
    <property type="entry name" value="Pept_his_AS"/>
</dbReference>
<dbReference type="SUPFAM" id="SSF54001">
    <property type="entry name" value="Cysteine proteinases"/>
    <property type="match status" value="1"/>
</dbReference>
<dbReference type="KEGG" id="vde:111246873"/>
<dbReference type="InterPro" id="IPR039417">
    <property type="entry name" value="Peptidase_C1A_papain-like"/>
</dbReference>
<dbReference type="GO" id="GO:0008234">
    <property type="term" value="F:cysteine-type peptidase activity"/>
    <property type="evidence" value="ECO:0007669"/>
    <property type="project" value="UniProtKB-KW"/>
</dbReference>
<keyword evidence="7" id="KW-0472">Membrane</keyword>
<dbReference type="SMART" id="SM00848">
    <property type="entry name" value="Inhibitor_I29"/>
    <property type="match status" value="1"/>
</dbReference>
<name>A0A7M7M6F1_VARDE</name>
<dbReference type="OMA" id="EATNDIW"/>
<keyword evidence="11" id="KW-1185">Reference proteome</keyword>
<dbReference type="PRINTS" id="PR00705">
    <property type="entry name" value="PAPAIN"/>
</dbReference>
<dbReference type="EnsemblMetazoa" id="XM_022797208">
    <property type="protein sequence ID" value="XP_022652943"/>
    <property type="gene ID" value="LOC111246873"/>
</dbReference>
<keyword evidence="7" id="KW-0812">Transmembrane</keyword>
<dbReference type="GO" id="GO:0006508">
    <property type="term" value="P:proteolysis"/>
    <property type="evidence" value="ECO:0007669"/>
    <property type="project" value="UniProtKB-KW"/>
</dbReference>
<proteinExistence type="inferred from homology"/>
<dbReference type="Proteomes" id="UP000594260">
    <property type="component" value="Unplaced"/>
</dbReference>
<feature type="transmembrane region" description="Helical" evidence="7">
    <location>
        <begin position="20"/>
        <end position="38"/>
    </location>
</feature>
<dbReference type="PROSITE" id="PS00639">
    <property type="entry name" value="THIOL_PROTEASE_HIS"/>
    <property type="match status" value="1"/>
</dbReference>
<evidence type="ECO:0000256" key="4">
    <source>
        <dbReference type="ARBA" id="ARBA00022807"/>
    </source>
</evidence>
<dbReference type="AlphaFoldDB" id="A0A7M7M6F1"/>
<dbReference type="FunFam" id="3.90.70.10:FF:000006">
    <property type="entry name" value="Cathepsin S"/>
    <property type="match status" value="1"/>
</dbReference>
<dbReference type="SMART" id="SM00645">
    <property type="entry name" value="Pept_C1"/>
    <property type="match status" value="1"/>
</dbReference>
<evidence type="ECO:0000313" key="10">
    <source>
        <dbReference type="EnsemblMetazoa" id="XP_022652943"/>
    </source>
</evidence>
<keyword evidence="4" id="KW-0788">Thiol protease</keyword>
<accession>A0A7M7M6F1</accession>
<evidence type="ECO:0000256" key="6">
    <source>
        <dbReference type="ARBA" id="ARBA00023157"/>
    </source>
</evidence>
<dbReference type="PANTHER" id="PTHR12411">
    <property type="entry name" value="CYSTEINE PROTEASE FAMILY C1-RELATED"/>
    <property type="match status" value="1"/>
</dbReference>
<keyword evidence="2" id="KW-0645">Protease</keyword>
<dbReference type="Gene3D" id="3.90.70.10">
    <property type="entry name" value="Cysteine proteinases"/>
    <property type="match status" value="1"/>
</dbReference>
<dbReference type="GeneID" id="111246873"/>
<evidence type="ECO:0000256" key="1">
    <source>
        <dbReference type="ARBA" id="ARBA00008455"/>
    </source>
</evidence>
<dbReference type="Pfam" id="PF08246">
    <property type="entry name" value="Inhibitor_I29"/>
    <property type="match status" value="1"/>
</dbReference>
<keyword evidence="7" id="KW-1133">Transmembrane helix</keyword>
<sequence length="346" mass="38606">MGINKPDTHLFLGLTIKTRMFRVITALALVSVCVAYSHHLDNHWAAFKKVHKKKYNLKEEESRRAIFENNVKRINDHNLHYDLGLISYRLGLNKFADMTNEEFRQHKGLQYNATATVRHGTPQNLESVKLPAEVDWRTKGYVTAVKNQGQCGSCWAFSATGALEGQHFAKTGKLVSLSEQQLVDCSGMYGNQGCNGGIMDQAFQYVRATGGLDTEESYSYTAKDGECRFNQNFIGTTLRNYVDVTYQDEKALEKAVATVGPVSVSIDASQASFSFYTSGIYDEPDCSSESLDHGVLVVGYGSEDGKDFWIVKNSWGSDWGEQGYIRMSRNKENQCGIATQASYPVV</sequence>
<evidence type="ECO:0000256" key="7">
    <source>
        <dbReference type="SAM" id="Phobius"/>
    </source>
</evidence>
<evidence type="ECO:0000256" key="3">
    <source>
        <dbReference type="ARBA" id="ARBA00022801"/>
    </source>
</evidence>
<dbReference type="InParanoid" id="A0A7M7M6F1"/>
<dbReference type="RefSeq" id="XP_022652943.1">
    <property type="nucleotide sequence ID" value="XM_022797208.1"/>
</dbReference>
<evidence type="ECO:0000256" key="2">
    <source>
        <dbReference type="ARBA" id="ARBA00022670"/>
    </source>
</evidence>
<dbReference type="InterPro" id="IPR013201">
    <property type="entry name" value="Prot_inhib_I29"/>
</dbReference>
<protein>
    <recommendedName>
        <fullName evidence="12">Cathepsin L</fullName>
    </recommendedName>
</protein>
<dbReference type="PROSITE" id="PS00139">
    <property type="entry name" value="THIOL_PROTEASE_CYS"/>
    <property type="match status" value="1"/>
</dbReference>
<dbReference type="InterPro" id="IPR038765">
    <property type="entry name" value="Papain-like_cys_pep_sf"/>
</dbReference>
<evidence type="ECO:0000259" key="9">
    <source>
        <dbReference type="SMART" id="SM00848"/>
    </source>
</evidence>
<dbReference type="InterPro" id="IPR000169">
    <property type="entry name" value="Pept_cys_AS"/>
</dbReference>
<reference evidence="10" key="1">
    <citation type="submission" date="2021-01" db="UniProtKB">
        <authorList>
            <consortium name="EnsemblMetazoa"/>
        </authorList>
    </citation>
    <scope>IDENTIFICATION</scope>
</reference>
<dbReference type="Pfam" id="PF00112">
    <property type="entry name" value="Peptidase_C1"/>
    <property type="match status" value="1"/>
</dbReference>
<organism evidence="10 11">
    <name type="scientific">Varroa destructor</name>
    <name type="common">Honeybee mite</name>
    <dbReference type="NCBI Taxonomy" id="109461"/>
    <lineage>
        <taxon>Eukaryota</taxon>
        <taxon>Metazoa</taxon>
        <taxon>Ecdysozoa</taxon>
        <taxon>Arthropoda</taxon>
        <taxon>Chelicerata</taxon>
        <taxon>Arachnida</taxon>
        <taxon>Acari</taxon>
        <taxon>Parasitiformes</taxon>
        <taxon>Mesostigmata</taxon>
        <taxon>Gamasina</taxon>
        <taxon>Dermanyssoidea</taxon>
        <taxon>Varroidae</taxon>
        <taxon>Varroa</taxon>
    </lineage>
</organism>
<evidence type="ECO:0000259" key="8">
    <source>
        <dbReference type="SMART" id="SM00645"/>
    </source>
</evidence>
<dbReference type="InterPro" id="IPR000668">
    <property type="entry name" value="Peptidase_C1A_C"/>
</dbReference>
<comment type="similarity">
    <text evidence="1">Belongs to the peptidase C1 family.</text>
</comment>
<evidence type="ECO:0000256" key="5">
    <source>
        <dbReference type="ARBA" id="ARBA00023145"/>
    </source>
</evidence>
<feature type="domain" description="Cathepsin propeptide inhibitor" evidence="9">
    <location>
        <begin position="44"/>
        <end position="103"/>
    </location>
</feature>
<dbReference type="InterPro" id="IPR025661">
    <property type="entry name" value="Pept_asp_AS"/>
</dbReference>
<dbReference type="OrthoDB" id="10253408at2759"/>
<keyword evidence="3" id="KW-0378">Hydrolase</keyword>
<evidence type="ECO:0008006" key="12">
    <source>
        <dbReference type="Google" id="ProtNLM"/>
    </source>
</evidence>
<keyword evidence="5" id="KW-0865">Zymogen</keyword>
<dbReference type="CDD" id="cd02248">
    <property type="entry name" value="Peptidase_C1A"/>
    <property type="match status" value="1"/>
</dbReference>
<keyword evidence="6" id="KW-1015">Disulfide bond</keyword>
<feature type="domain" description="Peptidase C1A papain C-terminal" evidence="8">
    <location>
        <begin position="130"/>
        <end position="345"/>
    </location>
</feature>
<evidence type="ECO:0000313" key="11">
    <source>
        <dbReference type="Proteomes" id="UP000594260"/>
    </source>
</evidence>
<dbReference type="PROSITE" id="PS00640">
    <property type="entry name" value="THIOL_PROTEASE_ASN"/>
    <property type="match status" value="1"/>
</dbReference>